<keyword evidence="2" id="KW-1185">Reference proteome</keyword>
<reference evidence="1" key="1">
    <citation type="submission" date="2021-06" db="EMBL/GenBank/DDBJ databases">
        <authorList>
            <person name="Kallberg Y."/>
            <person name="Tangrot J."/>
            <person name="Rosling A."/>
        </authorList>
    </citation>
    <scope>NUCLEOTIDE SEQUENCE</scope>
    <source>
        <strain evidence="1">AU212A</strain>
    </source>
</reference>
<protein>
    <submittedName>
        <fullName evidence="1">10085_t:CDS:1</fullName>
    </submittedName>
</protein>
<evidence type="ECO:0000313" key="2">
    <source>
        <dbReference type="Proteomes" id="UP000789860"/>
    </source>
</evidence>
<name>A0ACA9N9L0_9GLOM</name>
<feature type="non-terminal residue" evidence="1">
    <location>
        <position position="61"/>
    </location>
</feature>
<evidence type="ECO:0000313" key="1">
    <source>
        <dbReference type="EMBL" id="CAG8643635.1"/>
    </source>
</evidence>
<gene>
    <name evidence="1" type="ORF">SCALOS_LOCUS8414</name>
</gene>
<proteinExistence type="predicted"/>
<comment type="caution">
    <text evidence="1">The sequence shown here is derived from an EMBL/GenBank/DDBJ whole genome shotgun (WGS) entry which is preliminary data.</text>
</comment>
<accession>A0ACA9N9L0</accession>
<sequence>PEDIVLEPENIDLDKLEFDDIDNNNESLQFSMLLQTSNQPLVKKKKFERLSSSPVKPFYKT</sequence>
<dbReference type="Proteomes" id="UP000789860">
    <property type="component" value="Unassembled WGS sequence"/>
</dbReference>
<organism evidence="1 2">
    <name type="scientific">Scutellospora calospora</name>
    <dbReference type="NCBI Taxonomy" id="85575"/>
    <lineage>
        <taxon>Eukaryota</taxon>
        <taxon>Fungi</taxon>
        <taxon>Fungi incertae sedis</taxon>
        <taxon>Mucoromycota</taxon>
        <taxon>Glomeromycotina</taxon>
        <taxon>Glomeromycetes</taxon>
        <taxon>Diversisporales</taxon>
        <taxon>Gigasporaceae</taxon>
        <taxon>Scutellospora</taxon>
    </lineage>
</organism>
<dbReference type="EMBL" id="CAJVPM010022156">
    <property type="protein sequence ID" value="CAG8643635.1"/>
    <property type="molecule type" value="Genomic_DNA"/>
</dbReference>
<feature type="non-terminal residue" evidence="1">
    <location>
        <position position="1"/>
    </location>
</feature>